<proteinExistence type="predicted"/>
<evidence type="ECO:0000256" key="1">
    <source>
        <dbReference type="SAM" id="Phobius"/>
    </source>
</evidence>
<feature type="transmembrane region" description="Helical" evidence="1">
    <location>
        <begin position="508"/>
        <end position="525"/>
    </location>
</feature>
<dbReference type="InterPro" id="IPR027417">
    <property type="entry name" value="P-loop_NTPase"/>
</dbReference>
<keyword evidence="1" id="KW-1133">Transmembrane helix</keyword>
<evidence type="ECO:0000313" key="3">
    <source>
        <dbReference type="EMBL" id="MFD1931290.1"/>
    </source>
</evidence>
<dbReference type="PROSITE" id="PS50837">
    <property type="entry name" value="NACHT"/>
    <property type="match status" value="1"/>
</dbReference>
<feature type="domain" description="NACHT" evidence="2">
    <location>
        <begin position="135"/>
        <end position="260"/>
    </location>
</feature>
<organism evidence="3 4">
    <name type="scientific">Nonomuraea mangrovi</name>
    <dbReference type="NCBI Taxonomy" id="2316207"/>
    <lineage>
        <taxon>Bacteria</taxon>
        <taxon>Bacillati</taxon>
        <taxon>Actinomycetota</taxon>
        <taxon>Actinomycetes</taxon>
        <taxon>Streptosporangiales</taxon>
        <taxon>Streptosporangiaceae</taxon>
        <taxon>Nonomuraea</taxon>
    </lineage>
</organism>
<comment type="caution">
    <text evidence="3">The sequence shown here is derived from an EMBL/GenBank/DDBJ whole genome shotgun (WGS) entry which is preliminary data.</text>
</comment>
<reference evidence="4" key="1">
    <citation type="journal article" date="2019" name="Int. J. Syst. Evol. Microbiol.">
        <title>The Global Catalogue of Microorganisms (GCM) 10K type strain sequencing project: providing services to taxonomists for standard genome sequencing and annotation.</title>
        <authorList>
            <consortium name="The Broad Institute Genomics Platform"/>
            <consortium name="The Broad Institute Genome Sequencing Center for Infectious Disease"/>
            <person name="Wu L."/>
            <person name="Ma J."/>
        </authorList>
    </citation>
    <scope>NUCLEOTIDE SEQUENCE [LARGE SCALE GENOMIC DNA]</scope>
    <source>
        <strain evidence="4">ICMP 6774ER</strain>
    </source>
</reference>
<feature type="transmembrane region" description="Helical" evidence="1">
    <location>
        <begin position="7"/>
        <end position="27"/>
    </location>
</feature>
<dbReference type="InterPro" id="IPR007111">
    <property type="entry name" value="NACHT_NTPase"/>
</dbReference>
<feature type="transmembrane region" description="Helical" evidence="1">
    <location>
        <begin position="531"/>
        <end position="552"/>
    </location>
</feature>
<gene>
    <name evidence="3" type="ORF">ACFSKW_07370</name>
</gene>
<feature type="transmembrane region" description="Helical" evidence="1">
    <location>
        <begin position="39"/>
        <end position="56"/>
    </location>
</feature>
<keyword evidence="1" id="KW-0472">Membrane</keyword>
<dbReference type="Pfam" id="PF05729">
    <property type="entry name" value="NACHT"/>
    <property type="match status" value="1"/>
</dbReference>
<feature type="transmembrane region" description="Helical" evidence="1">
    <location>
        <begin position="615"/>
        <end position="642"/>
    </location>
</feature>
<dbReference type="Proteomes" id="UP001597368">
    <property type="component" value="Unassembled WGS sequence"/>
</dbReference>
<name>A0ABW4SQQ8_9ACTN</name>
<protein>
    <submittedName>
        <fullName evidence="3">NACHT domain-containing protein</fullName>
    </submittedName>
</protein>
<feature type="transmembrane region" description="Helical" evidence="1">
    <location>
        <begin position="443"/>
        <end position="463"/>
    </location>
</feature>
<evidence type="ECO:0000259" key="2">
    <source>
        <dbReference type="PROSITE" id="PS50837"/>
    </source>
</evidence>
<sequence>MGEDRRAGRMWACGLLFMVAGVFAWMGLKDAGWGDVDPASLMVSTLSLMASIWSGWQTVRAKQITDTDVDLWARKLEAAVVTAETAQRGQLLGRQDRTIDVAFVLTPVPGHNADEAASEATMANVAGYFRKLRPQRLVITGDAGSGKTVLAIELILGLLTDADRRPDDPIPVRLSAAAWDAQTSVEDWLAAHLVRNFNLSKATARALLRADRVLPVIDGLDEMDTEPEPGYGSRAGEALRALNAYQRGRGKARLVLTCRSTVYDALIADDTWAHDAARVTLSGVTADQTWTFIEAVAGAHQRTRWQPVLDALTQPGHPLAEALATPWRLTLAVTVYQQRSDTGAYLRDPAELARLAGQAGTTTGPDQIRDHLLSLFIPATIVATTSPGAQSRYRPGHVHNWLAILARYLDTNMTRPPLDGRTLSSTDLVLHELWPLARNRSRVLGLGVIALITAVMVLTLGLAIGHDGITIGAVAAIGLGGGGSLIAWMEVWPRLTHIDLAQMKSPTAIVAGYVVCPMFGLWGGATNGNGVAGLVTGLTAGLLIGLLLSLAGSLMIPGHKPVPTPRDIVRGDLASGSAFLLLLGLSVGLVAGIVSELRPGGLDGIEAAATAGPTALIFGLYLVAIGGPGNAGLRYLLLVLCMTRRLPWKLARFLHWCYTDTGLIRIAGIAYQFRHRELQDYLTRHPHP</sequence>
<keyword evidence="4" id="KW-1185">Reference proteome</keyword>
<dbReference type="EMBL" id="JBHUFV010000013">
    <property type="protein sequence ID" value="MFD1931290.1"/>
    <property type="molecule type" value="Genomic_DNA"/>
</dbReference>
<keyword evidence="1" id="KW-0812">Transmembrane</keyword>
<dbReference type="Gene3D" id="3.40.50.300">
    <property type="entry name" value="P-loop containing nucleotide triphosphate hydrolases"/>
    <property type="match status" value="1"/>
</dbReference>
<accession>A0ABW4SQQ8</accession>
<dbReference type="SUPFAM" id="SSF52540">
    <property type="entry name" value="P-loop containing nucleoside triphosphate hydrolases"/>
    <property type="match status" value="1"/>
</dbReference>
<feature type="transmembrane region" description="Helical" evidence="1">
    <location>
        <begin position="469"/>
        <end position="488"/>
    </location>
</feature>
<feature type="transmembrane region" description="Helical" evidence="1">
    <location>
        <begin position="573"/>
        <end position="595"/>
    </location>
</feature>
<dbReference type="RefSeq" id="WP_379570517.1">
    <property type="nucleotide sequence ID" value="NZ_JBHUFV010000013.1"/>
</dbReference>
<evidence type="ECO:0000313" key="4">
    <source>
        <dbReference type="Proteomes" id="UP001597368"/>
    </source>
</evidence>